<name>A0AA38RPT0_9PEZI</name>
<evidence type="ECO:0000256" key="1">
    <source>
        <dbReference type="SAM" id="MobiDB-lite"/>
    </source>
</evidence>
<dbReference type="AlphaFoldDB" id="A0AA38RPT0"/>
<comment type="caution">
    <text evidence="2">The sequence shown here is derived from an EMBL/GenBank/DDBJ whole genome shotgun (WGS) entry which is preliminary data.</text>
</comment>
<dbReference type="EMBL" id="JANBVO010000018">
    <property type="protein sequence ID" value="KAJ9143709.1"/>
    <property type="molecule type" value="Genomic_DNA"/>
</dbReference>
<protein>
    <submittedName>
        <fullName evidence="2">Uncharacterized protein</fullName>
    </submittedName>
</protein>
<gene>
    <name evidence="2" type="ORF">NKR23_g6419</name>
</gene>
<keyword evidence="3" id="KW-1185">Reference proteome</keyword>
<sequence>MRADVSIVSLLYQALGAFAWGHKNWNWFDHRHQVVDHFKWQNPFPSDGADPMGFEVTCDVLATFHAKQYTVKELVEDTDYAFVVGNFGWNYGTRRYPGSWDGVDQGGDKRDVVMMEYNDVPEPAREWIESHQNEEDPAKSWLFRVYEKRREAETEFTEGQIGDGDQIWGLVKPTSTEGKLVFFAPAALYEILPLFVAKGSSCEVDFLDLTKYGPRAKHNGVIAYPERHAKPDLRHDISIRIKAQKTIENPDAMHWRLIWEKTHMSWQRDERRRKRKEQVAERQQLSGDTGVKDEL</sequence>
<feature type="region of interest" description="Disordered" evidence="1">
    <location>
        <begin position="269"/>
        <end position="295"/>
    </location>
</feature>
<evidence type="ECO:0000313" key="3">
    <source>
        <dbReference type="Proteomes" id="UP001174694"/>
    </source>
</evidence>
<proteinExistence type="predicted"/>
<evidence type="ECO:0000313" key="2">
    <source>
        <dbReference type="EMBL" id="KAJ9143709.1"/>
    </source>
</evidence>
<reference evidence="2" key="1">
    <citation type="submission" date="2022-07" db="EMBL/GenBank/DDBJ databases">
        <title>Fungi with potential for degradation of polypropylene.</title>
        <authorList>
            <person name="Gostincar C."/>
        </authorList>
    </citation>
    <scope>NUCLEOTIDE SEQUENCE</scope>
    <source>
        <strain evidence="2">EXF-13308</strain>
    </source>
</reference>
<accession>A0AA38RPT0</accession>
<organism evidence="2 3">
    <name type="scientific">Pleurostoma richardsiae</name>
    <dbReference type="NCBI Taxonomy" id="41990"/>
    <lineage>
        <taxon>Eukaryota</taxon>
        <taxon>Fungi</taxon>
        <taxon>Dikarya</taxon>
        <taxon>Ascomycota</taxon>
        <taxon>Pezizomycotina</taxon>
        <taxon>Sordariomycetes</taxon>
        <taxon>Sordariomycetidae</taxon>
        <taxon>Calosphaeriales</taxon>
        <taxon>Pleurostomataceae</taxon>
        <taxon>Pleurostoma</taxon>
    </lineage>
</organism>
<dbReference type="Proteomes" id="UP001174694">
    <property type="component" value="Unassembled WGS sequence"/>
</dbReference>